<name>A0ABP2IKK7_CORAM</name>
<comment type="caution">
    <text evidence="1">The sequence shown here is derived from an EMBL/GenBank/DDBJ whole genome shotgun (WGS) entry which is preliminary data.</text>
</comment>
<proteinExistence type="predicted"/>
<sequence length="48" mass="5576">MNYQLLFVCRWFIAVIDAMSMHTPAMTRPRRDSLAGFSFRKNLASPLN</sequence>
<gene>
    <name evidence="1" type="ORF">HMPREF0281_00712</name>
</gene>
<reference evidence="1 2" key="1">
    <citation type="submission" date="2010-04" db="EMBL/GenBank/DDBJ databases">
        <authorList>
            <person name="Weinstock G."/>
            <person name="Sodergren E."/>
            <person name="Clifton S."/>
            <person name="Fulton L."/>
            <person name="Fulton B."/>
            <person name="Courtney L."/>
            <person name="Fronick C."/>
            <person name="Harrison M."/>
            <person name="Strong C."/>
            <person name="Farmer C."/>
            <person name="Delahaunty K."/>
            <person name="Markovic C."/>
            <person name="Hall O."/>
            <person name="Minx P."/>
            <person name="Tomlinson C."/>
            <person name="Mitreva M."/>
            <person name="Hou S."/>
            <person name="Wollam A."/>
            <person name="Pepin K.H."/>
            <person name="Johnson M."/>
            <person name="Bhonagiri V."/>
            <person name="Zhang X."/>
            <person name="Suruliraj S."/>
            <person name="Warren W."/>
            <person name="Chinwalla A."/>
            <person name="Mardis E.R."/>
            <person name="Wilson R.K."/>
        </authorList>
    </citation>
    <scope>NUCLEOTIDE SEQUENCE [LARGE SCALE GENOMIC DNA]</scope>
    <source>
        <strain evidence="1 2">DSM 20306</strain>
    </source>
</reference>
<keyword evidence="2" id="KW-1185">Reference proteome</keyword>
<accession>A0ABP2IKK7</accession>
<protein>
    <submittedName>
        <fullName evidence="1">Uncharacterized protein</fullName>
    </submittedName>
</protein>
<dbReference type="Proteomes" id="UP000006015">
    <property type="component" value="Unassembled WGS sequence"/>
</dbReference>
<evidence type="ECO:0000313" key="1">
    <source>
        <dbReference type="EMBL" id="EFG82005.1"/>
    </source>
</evidence>
<evidence type="ECO:0000313" key="2">
    <source>
        <dbReference type="Proteomes" id="UP000006015"/>
    </source>
</evidence>
<organism evidence="1 2">
    <name type="scientific">Corynebacterium ammoniagenes DSM 20306</name>
    <dbReference type="NCBI Taxonomy" id="649754"/>
    <lineage>
        <taxon>Bacteria</taxon>
        <taxon>Bacillati</taxon>
        <taxon>Actinomycetota</taxon>
        <taxon>Actinomycetes</taxon>
        <taxon>Mycobacteriales</taxon>
        <taxon>Corynebacteriaceae</taxon>
        <taxon>Corynebacterium</taxon>
    </lineage>
</organism>
<dbReference type="EMBL" id="ADNS01000004">
    <property type="protein sequence ID" value="EFG82005.1"/>
    <property type="molecule type" value="Genomic_DNA"/>
</dbReference>